<dbReference type="InterPro" id="IPR050155">
    <property type="entry name" value="HAD-like_hydrolase_sf"/>
</dbReference>
<dbReference type="SFLD" id="SFLDG01135">
    <property type="entry name" value="C1.5.6:_HAD__Beta-PGM__Phospha"/>
    <property type="match status" value="1"/>
</dbReference>
<dbReference type="NCBIfam" id="TIGR01549">
    <property type="entry name" value="HAD-SF-IA-v1"/>
    <property type="match status" value="1"/>
</dbReference>
<name>A0ABN3Y3L3_9ENTE</name>
<dbReference type="Gene3D" id="1.10.150.240">
    <property type="entry name" value="Putative phosphatase, domain 2"/>
    <property type="match status" value="1"/>
</dbReference>
<evidence type="ECO:0000313" key="2">
    <source>
        <dbReference type="Proteomes" id="UP001501577"/>
    </source>
</evidence>
<protein>
    <submittedName>
        <fullName evidence="1">HAD-IA family hydrolase</fullName>
    </submittedName>
</protein>
<dbReference type="GO" id="GO:0016787">
    <property type="term" value="F:hydrolase activity"/>
    <property type="evidence" value="ECO:0007669"/>
    <property type="project" value="UniProtKB-KW"/>
</dbReference>
<comment type="caution">
    <text evidence="1">The sequence shown here is derived from an EMBL/GenBank/DDBJ whole genome shotgun (WGS) entry which is preliminary data.</text>
</comment>
<dbReference type="InterPro" id="IPR041492">
    <property type="entry name" value="HAD_2"/>
</dbReference>
<evidence type="ECO:0000313" key="1">
    <source>
        <dbReference type="EMBL" id="GAA3017057.1"/>
    </source>
</evidence>
<dbReference type="Pfam" id="PF13419">
    <property type="entry name" value="HAD_2"/>
    <property type="match status" value="1"/>
</dbReference>
<keyword evidence="1" id="KW-0378">Hydrolase</keyword>
<dbReference type="InterPro" id="IPR036412">
    <property type="entry name" value="HAD-like_sf"/>
</dbReference>
<organism evidence="1 2">
    <name type="scientific">Tetragenococcus solitarius</name>
    <dbReference type="NCBI Taxonomy" id="71453"/>
    <lineage>
        <taxon>Bacteria</taxon>
        <taxon>Bacillati</taxon>
        <taxon>Bacillota</taxon>
        <taxon>Bacilli</taxon>
        <taxon>Lactobacillales</taxon>
        <taxon>Enterococcaceae</taxon>
        <taxon>Tetragenococcus</taxon>
    </lineage>
</organism>
<accession>A0ABN3Y3L3</accession>
<dbReference type="Gene3D" id="3.40.50.1000">
    <property type="entry name" value="HAD superfamily/HAD-like"/>
    <property type="match status" value="1"/>
</dbReference>
<dbReference type="Proteomes" id="UP001501577">
    <property type="component" value="Unassembled WGS sequence"/>
</dbReference>
<dbReference type="SFLD" id="SFLDS00003">
    <property type="entry name" value="Haloacid_Dehalogenase"/>
    <property type="match status" value="1"/>
</dbReference>
<dbReference type="SUPFAM" id="SSF56784">
    <property type="entry name" value="HAD-like"/>
    <property type="match status" value="1"/>
</dbReference>
<dbReference type="InterPro" id="IPR023214">
    <property type="entry name" value="HAD_sf"/>
</dbReference>
<dbReference type="InterPro" id="IPR023198">
    <property type="entry name" value="PGP-like_dom2"/>
</dbReference>
<keyword evidence="2" id="KW-1185">Reference proteome</keyword>
<dbReference type="PANTHER" id="PTHR43434:SF25">
    <property type="entry name" value="PHOSPHOGLYCOLATE PHOSPHATASE"/>
    <property type="match status" value="1"/>
</dbReference>
<dbReference type="PANTHER" id="PTHR43434">
    <property type="entry name" value="PHOSPHOGLYCOLATE PHOSPHATASE"/>
    <property type="match status" value="1"/>
</dbReference>
<dbReference type="RefSeq" id="WP_068710577.1">
    <property type="nucleotide sequence ID" value="NZ_BAAAXQ010000035.1"/>
</dbReference>
<proteinExistence type="predicted"/>
<dbReference type="InterPro" id="IPR006439">
    <property type="entry name" value="HAD-SF_hydro_IA"/>
</dbReference>
<reference evidence="1 2" key="1">
    <citation type="journal article" date="2019" name="Int. J. Syst. Evol. Microbiol.">
        <title>The Global Catalogue of Microorganisms (GCM) 10K type strain sequencing project: providing services to taxonomists for standard genome sequencing and annotation.</title>
        <authorList>
            <consortium name="The Broad Institute Genomics Platform"/>
            <consortium name="The Broad Institute Genome Sequencing Center for Infectious Disease"/>
            <person name="Wu L."/>
            <person name="Ma J."/>
        </authorList>
    </citation>
    <scope>NUCLEOTIDE SEQUENCE [LARGE SCALE GENOMIC DNA]</scope>
    <source>
        <strain evidence="1 2">JCM 8736</strain>
    </source>
</reference>
<gene>
    <name evidence="1" type="ORF">GCM10019998_11640</name>
</gene>
<dbReference type="EMBL" id="BAAAXQ010000035">
    <property type="protein sequence ID" value="GAA3017057.1"/>
    <property type="molecule type" value="Genomic_DNA"/>
</dbReference>
<sequence length="204" mass="23539">MFDTFIWDFDGTLFDTYPMIVQGYLQSLNDYGIKSTKEEVYQLLKEHSSKAIAEKYQLNFSDLSKKAKIHEENITNFSPKSFSGTQEVLEKIVANQKTNMILTHRRQDSTKMLLEKEELASFVKEIVGPENRFPRKPNPASLDYLLKKYSLNPKKTVMIGDRALDVDAGKNAGVYTIFFDNENLLTNIQADYRVTSIKEIEKFV</sequence>
<dbReference type="SFLD" id="SFLDG01129">
    <property type="entry name" value="C1.5:_HAD__Beta-PGM__Phosphata"/>
    <property type="match status" value="1"/>
</dbReference>